<gene>
    <name evidence="3" type="ORF">GCM10010123_01310</name>
</gene>
<organism evidence="3 4">
    <name type="scientific">Pilimelia anulata</name>
    <dbReference type="NCBI Taxonomy" id="53371"/>
    <lineage>
        <taxon>Bacteria</taxon>
        <taxon>Bacillati</taxon>
        <taxon>Actinomycetota</taxon>
        <taxon>Actinomycetes</taxon>
        <taxon>Micromonosporales</taxon>
        <taxon>Micromonosporaceae</taxon>
        <taxon>Pilimelia</taxon>
    </lineage>
</organism>
<keyword evidence="3" id="KW-0378">Hydrolase</keyword>
<name>A0A8J3AZL6_9ACTN</name>
<dbReference type="PANTHER" id="PTHR43736:SF4">
    <property type="entry name" value="SLR1690 PROTEIN"/>
    <property type="match status" value="1"/>
</dbReference>
<evidence type="ECO:0000259" key="2">
    <source>
        <dbReference type="PROSITE" id="PS51462"/>
    </source>
</evidence>
<dbReference type="EMBL" id="BMQB01000001">
    <property type="protein sequence ID" value="GGJ75053.1"/>
    <property type="molecule type" value="Genomic_DNA"/>
</dbReference>
<dbReference type="Proteomes" id="UP000649739">
    <property type="component" value="Unassembled WGS sequence"/>
</dbReference>
<sequence>MNDNESDGTDWVPPALVLAVDLVILTIIDGSLQVLLIDRGEPPYRAQLALPGGFLADDTETLRAAASRELAEETGVPLGQQHLIPLGVYDAPDRDPRGRIVSAAFVAIQPRMPCPTAGSDAAGARWVPADTAAQLPLAFDHATILRDGVEWARRNLEHTTVSTAFCASTFTLTELQQVYEAVWGSPLDARNFYRKVRSVDGFVAPATGPRRGAPGRPPLYYRAGPATQLHPAILRPTQPGSGA</sequence>
<dbReference type="CDD" id="cd18873">
    <property type="entry name" value="NUDIX_NadM_like"/>
    <property type="match status" value="1"/>
</dbReference>
<dbReference type="Gene3D" id="1.10.10.10">
    <property type="entry name" value="Winged helix-like DNA-binding domain superfamily/Winged helix DNA-binding domain"/>
    <property type="match status" value="1"/>
</dbReference>
<dbReference type="PROSITE" id="PS51462">
    <property type="entry name" value="NUDIX"/>
    <property type="match status" value="1"/>
</dbReference>
<dbReference type="InterPro" id="IPR000086">
    <property type="entry name" value="NUDIX_hydrolase_dom"/>
</dbReference>
<keyword evidence="1" id="KW-0812">Transmembrane</keyword>
<evidence type="ECO:0000313" key="3">
    <source>
        <dbReference type="EMBL" id="GGJ75053.1"/>
    </source>
</evidence>
<dbReference type="Gene3D" id="3.90.79.10">
    <property type="entry name" value="Nucleoside Triphosphate Pyrophosphohydrolase"/>
    <property type="match status" value="1"/>
</dbReference>
<keyword evidence="1" id="KW-0472">Membrane</keyword>
<proteinExistence type="predicted"/>
<dbReference type="InterPro" id="IPR054105">
    <property type="entry name" value="WHD_NrtR"/>
</dbReference>
<comment type="caution">
    <text evidence="3">The sequence shown here is derived from an EMBL/GenBank/DDBJ whole genome shotgun (WGS) entry which is preliminary data.</text>
</comment>
<dbReference type="InterPro" id="IPR036388">
    <property type="entry name" value="WH-like_DNA-bd_sf"/>
</dbReference>
<keyword evidence="4" id="KW-1185">Reference proteome</keyword>
<dbReference type="Pfam" id="PF00293">
    <property type="entry name" value="NUDIX"/>
    <property type="match status" value="1"/>
</dbReference>
<feature type="transmembrane region" description="Helical" evidence="1">
    <location>
        <begin position="15"/>
        <end position="37"/>
    </location>
</feature>
<dbReference type="RefSeq" id="WP_189168020.1">
    <property type="nucleotide sequence ID" value="NZ_BMQB01000001.1"/>
</dbReference>
<dbReference type="InterPro" id="IPR015797">
    <property type="entry name" value="NUDIX_hydrolase-like_dom_sf"/>
</dbReference>
<reference evidence="3" key="2">
    <citation type="submission" date="2020-09" db="EMBL/GenBank/DDBJ databases">
        <authorList>
            <person name="Sun Q."/>
            <person name="Ohkuma M."/>
        </authorList>
    </citation>
    <scope>NUCLEOTIDE SEQUENCE</scope>
    <source>
        <strain evidence="3">JCM 3090</strain>
    </source>
</reference>
<dbReference type="PANTHER" id="PTHR43736">
    <property type="entry name" value="ADP-RIBOSE PYROPHOSPHATASE"/>
    <property type="match status" value="1"/>
</dbReference>
<feature type="domain" description="Nudix hydrolase" evidence="2">
    <location>
        <begin position="15"/>
        <end position="149"/>
    </location>
</feature>
<dbReference type="Pfam" id="PF21906">
    <property type="entry name" value="WHD_NrtR"/>
    <property type="match status" value="1"/>
</dbReference>
<evidence type="ECO:0000313" key="4">
    <source>
        <dbReference type="Proteomes" id="UP000649739"/>
    </source>
</evidence>
<reference evidence="3" key="1">
    <citation type="journal article" date="2014" name="Int. J. Syst. Evol. Microbiol.">
        <title>Complete genome sequence of Corynebacterium casei LMG S-19264T (=DSM 44701T), isolated from a smear-ripened cheese.</title>
        <authorList>
            <consortium name="US DOE Joint Genome Institute (JGI-PGF)"/>
            <person name="Walter F."/>
            <person name="Albersmeier A."/>
            <person name="Kalinowski J."/>
            <person name="Ruckert C."/>
        </authorList>
    </citation>
    <scope>NUCLEOTIDE SEQUENCE</scope>
    <source>
        <strain evidence="3">JCM 3090</strain>
    </source>
</reference>
<dbReference type="InterPro" id="IPR036390">
    <property type="entry name" value="WH_DNA-bd_sf"/>
</dbReference>
<dbReference type="GO" id="GO:0016787">
    <property type="term" value="F:hydrolase activity"/>
    <property type="evidence" value="ECO:0007669"/>
    <property type="project" value="UniProtKB-KW"/>
</dbReference>
<dbReference type="AlphaFoldDB" id="A0A8J3AZL6"/>
<accession>A0A8J3AZL6</accession>
<protein>
    <submittedName>
        <fullName evidence="3">NUDIX hydrolase</fullName>
    </submittedName>
</protein>
<keyword evidence="1" id="KW-1133">Transmembrane helix</keyword>
<dbReference type="SUPFAM" id="SSF46785">
    <property type="entry name" value="Winged helix' DNA-binding domain"/>
    <property type="match status" value="1"/>
</dbReference>
<evidence type="ECO:0000256" key="1">
    <source>
        <dbReference type="SAM" id="Phobius"/>
    </source>
</evidence>
<dbReference type="SUPFAM" id="SSF55811">
    <property type="entry name" value="Nudix"/>
    <property type="match status" value="1"/>
</dbReference>